<dbReference type="EMBL" id="FMMM01000078">
    <property type="protein sequence ID" value="SCQ24124.1"/>
    <property type="molecule type" value="Genomic_DNA"/>
</dbReference>
<gene>
    <name evidence="1" type="ORF">TFUB20_02310</name>
</gene>
<accession>A0A1D3UXN5</accession>
<protein>
    <recommendedName>
        <fullName evidence="3">Type II toxin-antitoxin system HicA family toxin</fullName>
    </recommendedName>
</protein>
<sequence>MSQKEKLVKRIRKLPKDFTFDELRSLFAYLGFEVESKGKTSGSRIKFYNKKQ</sequence>
<dbReference type="Proteomes" id="UP000182057">
    <property type="component" value="Unassembled WGS sequence"/>
</dbReference>
<proteinExistence type="predicted"/>
<evidence type="ECO:0008006" key="3">
    <source>
        <dbReference type="Google" id="ProtNLM"/>
    </source>
</evidence>
<evidence type="ECO:0000313" key="2">
    <source>
        <dbReference type="Proteomes" id="UP000182057"/>
    </source>
</evidence>
<reference evidence="1 2" key="1">
    <citation type="submission" date="2016-09" db="EMBL/GenBank/DDBJ databases">
        <authorList>
            <person name="Capua I."/>
            <person name="De Benedictis P."/>
            <person name="Joannis T."/>
            <person name="Lombin L.H."/>
            <person name="Cattoli G."/>
        </authorList>
    </citation>
    <scope>NUCLEOTIDE SEQUENCE [LARGE SCALE GENOMIC DNA]</scope>
    <source>
        <strain evidence="1 2">UB20</strain>
    </source>
</reference>
<evidence type="ECO:0000313" key="1">
    <source>
        <dbReference type="EMBL" id="SCQ24124.1"/>
    </source>
</evidence>
<dbReference type="AlphaFoldDB" id="A0A1D3UXN5"/>
<name>A0A1D3UXN5_TANFO</name>
<organism evidence="1 2">
    <name type="scientific">Tannerella forsythia</name>
    <name type="common">Bacteroides forsythus</name>
    <dbReference type="NCBI Taxonomy" id="28112"/>
    <lineage>
        <taxon>Bacteria</taxon>
        <taxon>Pseudomonadati</taxon>
        <taxon>Bacteroidota</taxon>
        <taxon>Bacteroidia</taxon>
        <taxon>Bacteroidales</taxon>
        <taxon>Tannerellaceae</taxon>
        <taxon>Tannerella</taxon>
    </lineage>
</organism>